<feature type="transmembrane region" description="Helical" evidence="7">
    <location>
        <begin position="269"/>
        <end position="288"/>
    </location>
</feature>
<evidence type="ECO:0000256" key="1">
    <source>
        <dbReference type="ARBA" id="ARBA00004651"/>
    </source>
</evidence>
<dbReference type="Pfam" id="PF01757">
    <property type="entry name" value="Acyl_transf_3"/>
    <property type="match status" value="1"/>
</dbReference>
<keyword evidence="3" id="KW-1003">Cell membrane</keyword>
<dbReference type="EMBL" id="JACCBM010000001">
    <property type="protein sequence ID" value="NYD69017.1"/>
    <property type="molecule type" value="Genomic_DNA"/>
</dbReference>
<feature type="transmembrane region" description="Helical" evidence="7">
    <location>
        <begin position="205"/>
        <end position="225"/>
    </location>
</feature>
<feature type="domain" description="Acyltransferase 3" evidence="8">
    <location>
        <begin position="13"/>
        <end position="319"/>
    </location>
</feature>
<dbReference type="PANTHER" id="PTHR40074:SF4">
    <property type="entry name" value="INNER MEMBRANE PROTEIN YCFT"/>
    <property type="match status" value="1"/>
</dbReference>
<dbReference type="PANTHER" id="PTHR40074">
    <property type="entry name" value="O-ACETYLTRANSFERASE WECH"/>
    <property type="match status" value="1"/>
</dbReference>
<reference evidence="9 10" key="1">
    <citation type="submission" date="2020-07" db="EMBL/GenBank/DDBJ databases">
        <title>Sequencing the genomes of 1000 actinobacteria strains.</title>
        <authorList>
            <person name="Klenk H.-P."/>
        </authorList>
    </citation>
    <scope>NUCLEOTIDE SEQUENCE [LARGE SCALE GENOMIC DNA]</scope>
    <source>
        <strain evidence="9 10">DSM 26474</strain>
    </source>
</reference>
<evidence type="ECO:0000256" key="5">
    <source>
        <dbReference type="ARBA" id="ARBA00022989"/>
    </source>
</evidence>
<dbReference type="RefSeq" id="WP_179546429.1">
    <property type="nucleotide sequence ID" value="NZ_BSEW01000001.1"/>
</dbReference>
<keyword evidence="4 7" id="KW-0812">Transmembrane</keyword>
<accession>A0A852SM53</accession>
<dbReference type="GO" id="GO:0016413">
    <property type="term" value="F:O-acetyltransferase activity"/>
    <property type="evidence" value="ECO:0007669"/>
    <property type="project" value="TreeGrafter"/>
</dbReference>
<evidence type="ECO:0000313" key="9">
    <source>
        <dbReference type="EMBL" id="NYD69017.1"/>
    </source>
</evidence>
<dbReference type="Proteomes" id="UP000549913">
    <property type="component" value="Unassembled WGS sequence"/>
</dbReference>
<feature type="transmembrane region" description="Helical" evidence="7">
    <location>
        <begin position="88"/>
        <end position="108"/>
    </location>
</feature>
<feature type="transmembrane region" description="Helical" evidence="7">
    <location>
        <begin position="128"/>
        <end position="147"/>
    </location>
</feature>
<gene>
    <name evidence="9" type="ORF">BJ984_000175</name>
</gene>
<feature type="transmembrane region" description="Helical" evidence="7">
    <location>
        <begin position="21"/>
        <end position="39"/>
    </location>
</feature>
<comment type="subcellular location">
    <subcellularLocation>
        <location evidence="1">Cell membrane</location>
        <topology evidence="1">Multi-pass membrane protein</topology>
    </subcellularLocation>
</comment>
<comment type="caution">
    <text evidence="9">The sequence shown here is derived from an EMBL/GenBank/DDBJ whole genome shotgun (WGS) entry which is preliminary data.</text>
</comment>
<keyword evidence="5 7" id="KW-1133">Transmembrane helix</keyword>
<dbReference type="InterPro" id="IPR002656">
    <property type="entry name" value="Acyl_transf_3_dom"/>
</dbReference>
<protein>
    <submittedName>
        <fullName evidence="9">Putative membrane protein YcfT</fullName>
    </submittedName>
</protein>
<evidence type="ECO:0000256" key="2">
    <source>
        <dbReference type="ARBA" id="ARBA00007400"/>
    </source>
</evidence>
<comment type="similarity">
    <text evidence="2">Belongs to the acyltransferase 3 family.</text>
</comment>
<keyword evidence="6 7" id="KW-0472">Membrane</keyword>
<evidence type="ECO:0000313" key="10">
    <source>
        <dbReference type="Proteomes" id="UP000549913"/>
    </source>
</evidence>
<dbReference type="GO" id="GO:0005886">
    <property type="term" value="C:plasma membrane"/>
    <property type="evidence" value="ECO:0007669"/>
    <property type="project" value="UniProtKB-SubCell"/>
</dbReference>
<organism evidence="9 10">
    <name type="scientific">Herbiconiux flava</name>
    <dbReference type="NCBI Taxonomy" id="881268"/>
    <lineage>
        <taxon>Bacteria</taxon>
        <taxon>Bacillati</taxon>
        <taxon>Actinomycetota</taxon>
        <taxon>Actinomycetes</taxon>
        <taxon>Micrococcales</taxon>
        <taxon>Microbacteriaceae</taxon>
        <taxon>Herbiconiux</taxon>
    </lineage>
</organism>
<feature type="transmembrane region" description="Helical" evidence="7">
    <location>
        <begin position="154"/>
        <end position="174"/>
    </location>
</feature>
<dbReference type="AlphaFoldDB" id="A0A852SM53"/>
<feature type="transmembrane region" description="Helical" evidence="7">
    <location>
        <begin position="308"/>
        <end position="336"/>
    </location>
</feature>
<proteinExistence type="inferred from homology"/>
<feature type="transmembrane region" description="Helical" evidence="7">
    <location>
        <begin position="59"/>
        <end position="76"/>
    </location>
</feature>
<evidence type="ECO:0000256" key="4">
    <source>
        <dbReference type="ARBA" id="ARBA00022692"/>
    </source>
</evidence>
<keyword evidence="10" id="KW-1185">Reference proteome</keyword>
<name>A0A852SM53_9MICO</name>
<evidence type="ECO:0000256" key="3">
    <source>
        <dbReference type="ARBA" id="ARBA00022475"/>
    </source>
</evidence>
<feature type="transmembrane region" description="Helical" evidence="7">
    <location>
        <begin position="231"/>
        <end position="248"/>
    </location>
</feature>
<evidence type="ECO:0000259" key="8">
    <source>
        <dbReference type="Pfam" id="PF01757"/>
    </source>
</evidence>
<dbReference type="GO" id="GO:0009246">
    <property type="term" value="P:enterobacterial common antigen biosynthetic process"/>
    <property type="evidence" value="ECO:0007669"/>
    <property type="project" value="TreeGrafter"/>
</dbReference>
<evidence type="ECO:0000256" key="6">
    <source>
        <dbReference type="ARBA" id="ARBA00023136"/>
    </source>
</evidence>
<sequence>MAAPSETVAARLEWPDFARGASIVMVVLLHLFLLHYIYFFYGFPGSDVVNAVVDATLPLRMPLFFLVSGYLASRAIRRPWRTVLRPRVLLLVYLYLVWVVVNAVFDVLRERFGQGGPVDVPRFLLDNLIWPQTTLWYLYALLLFFVAARLTRRVPLPALLAVAIVLSVLGTTSLDGLPQHLLRSFVFYLVAARAPQLVDLVLHRSGWIATTVTGLVAVALAALYVATFADLGLFLAAGVVSVAFALQLSVRVAAHPLAAPVRYLGRHTLAIFLVHPFVFILANDALLARPGAAEWMRDHDLVVIVYPWLLLTATLAGCVGVEALAQRIGLAFLFSLPRSGGARSRSS</sequence>
<evidence type="ECO:0000256" key="7">
    <source>
        <dbReference type="SAM" id="Phobius"/>
    </source>
</evidence>